<dbReference type="InterPro" id="IPR008271">
    <property type="entry name" value="Ser/Thr_kinase_AS"/>
</dbReference>
<dbReference type="OrthoDB" id="992020at2759"/>
<dbReference type="SUPFAM" id="SSF56112">
    <property type="entry name" value="Protein kinase-like (PK-like)"/>
    <property type="match status" value="1"/>
</dbReference>
<dbReference type="PANTHER" id="PTHR27005:SF522">
    <property type="entry name" value="NON-FUNCTIONAL PSEUDOKINASE ZED1-LIKE"/>
    <property type="match status" value="1"/>
</dbReference>
<proteinExistence type="predicted"/>
<evidence type="ECO:0000256" key="1">
    <source>
        <dbReference type="ARBA" id="ARBA00022741"/>
    </source>
</evidence>
<keyword evidence="2" id="KW-0067">ATP-binding</keyword>
<dbReference type="Gene3D" id="3.30.200.20">
    <property type="entry name" value="Phosphorylase Kinase, domain 1"/>
    <property type="match status" value="1"/>
</dbReference>
<dbReference type="EMBL" id="JXTB01000012">
    <property type="protein sequence ID" value="PON77807.1"/>
    <property type="molecule type" value="Genomic_DNA"/>
</dbReference>
<dbReference type="InterPro" id="IPR011009">
    <property type="entry name" value="Kinase-like_dom_sf"/>
</dbReference>
<evidence type="ECO:0000313" key="6">
    <source>
        <dbReference type="EMBL" id="PON77807.1"/>
    </source>
</evidence>
<dbReference type="InterPro" id="IPR045274">
    <property type="entry name" value="WAK-like"/>
</dbReference>
<feature type="domain" description="Protein kinase" evidence="5">
    <location>
        <begin position="25"/>
        <end position="304"/>
    </location>
</feature>
<dbReference type="AlphaFoldDB" id="A0A2P5DWY7"/>
<sequence length="309" mass="36267">VITSFNGVCNPLRTYSVEELNKVTSRFHWRIHEGWTYIMYKGVHEDREISVKKFRADLHEDYIERIVNEVTIASRMSNHNNVLKLLGYCLETESPILVYEFPTKGNLASYIYGDNTQLLSWDRKLRIVTGIANAVAYLHQGLPKIFIHRDIKPTNTYLDQNEAAKLFDFQGAIPIPEGETYVHSKVYRTYGYHAPEAVSMWRYTEKSDVYSFGVLLFEVLSGKRFRDFLSSHNWELSYEISSNSEDRLEDFWVEILEKYCEINYSQEKSRAQVREYVQLVQICVKDNPDERPNMLQVEKALGLIRSIQY</sequence>
<dbReference type="PROSITE" id="PS00108">
    <property type="entry name" value="PROTEIN_KINASE_ST"/>
    <property type="match status" value="1"/>
</dbReference>
<gene>
    <name evidence="6" type="ORF">PanWU01x14_025630</name>
</gene>
<dbReference type="PIRSF" id="PIRSF000654">
    <property type="entry name" value="Integrin-linked_kinase"/>
    <property type="match status" value="1"/>
</dbReference>
<dbReference type="SMART" id="SM00220">
    <property type="entry name" value="S_TKc"/>
    <property type="match status" value="1"/>
</dbReference>
<dbReference type="STRING" id="3476.A0A2P5DWY7"/>
<keyword evidence="6" id="KW-0808">Transferase</keyword>
<evidence type="ECO:0000259" key="5">
    <source>
        <dbReference type="PROSITE" id="PS50011"/>
    </source>
</evidence>
<dbReference type="Proteomes" id="UP000237105">
    <property type="component" value="Unassembled WGS sequence"/>
</dbReference>
<keyword evidence="1" id="KW-0547">Nucleotide-binding</keyword>
<protein>
    <submittedName>
        <fullName evidence="6">Serine/threonine protein kinase</fullName>
    </submittedName>
</protein>
<accession>A0A2P5DWY7</accession>
<feature type="non-terminal residue" evidence="6">
    <location>
        <position position="1"/>
    </location>
</feature>
<dbReference type="GO" id="GO:0005524">
    <property type="term" value="F:ATP binding"/>
    <property type="evidence" value="ECO:0007669"/>
    <property type="project" value="UniProtKB-KW"/>
</dbReference>
<dbReference type="Pfam" id="PF07714">
    <property type="entry name" value="PK_Tyr_Ser-Thr"/>
    <property type="match status" value="1"/>
</dbReference>
<comment type="catalytic activity">
    <reaction evidence="4">
        <text>L-threonyl-[protein] + ATP = O-phospho-L-threonyl-[protein] + ADP + H(+)</text>
        <dbReference type="Rhea" id="RHEA:46608"/>
        <dbReference type="Rhea" id="RHEA-COMP:11060"/>
        <dbReference type="Rhea" id="RHEA-COMP:11605"/>
        <dbReference type="ChEBI" id="CHEBI:15378"/>
        <dbReference type="ChEBI" id="CHEBI:30013"/>
        <dbReference type="ChEBI" id="CHEBI:30616"/>
        <dbReference type="ChEBI" id="CHEBI:61977"/>
        <dbReference type="ChEBI" id="CHEBI:456216"/>
    </reaction>
</comment>
<dbReference type="GO" id="GO:0007166">
    <property type="term" value="P:cell surface receptor signaling pathway"/>
    <property type="evidence" value="ECO:0007669"/>
    <property type="project" value="InterPro"/>
</dbReference>
<reference evidence="7" key="1">
    <citation type="submission" date="2016-06" db="EMBL/GenBank/DDBJ databases">
        <title>Parallel loss of symbiosis genes in relatives of nitrogen-fixing non-legume Parasponia.</title>
        <authorList>
            <person name="Van Velzen R."/>
            <person name="Holmer R."/>
            <person name="Bu F."/>
            <person name="Rutten L."/>
            <person name="Van Zeijl A."/>
            <person name="Liu W."/>
            <person name="Santuari L."/>
            <person name="Cao Q."/>
            <person name="Sharma T."/>
            <person name="Shen D."/>
            <person name="Roswanjaya Y."/>
            <person name="Wardhani T."/>
            <person name="Kalhor M.S."/>
            <person name="Jansen J."/>
            <person name="Van den Hoogen J."/>
            <person name="Gungor B."/>
            <person name="Hartog M."/>
            <person name="Hontelez J."/>
            <person name="Verver J."/>
            <person name="Yang W.-C."/>
            <person name="Schijlen E."/>
            <person name="Repin R."/>
            <person name="Schilthuizen M."/>
            <person name="Schranz E."/>
            <person name="Heidstra R."/>
            <person name="Miyata K."/>
            <person name="Fedorova E."/>
            <person name="Kohlen W."/>
            <person name="Bisseling T."/>
            <person name="Smit S."/>
            <person name="Geurts R."/>
        </authorList>
    </citation>
    <scope>NUCLEOTIDE SEQUENCE [LARGE SCALE GENOMIC DNA]</scope>
    <source>
        <strain evidence="7">cv. WU1-14</strain>
    </source>
</reference>
<dbReference type="Gene3D" id="1.10.510.10">
    <property type="entry name" value="Transferase(Phosphotransferase) domain 1"/>
    <property type="match status" value="1"/>
</dbReference>
<comment type="catalytic activity">
    <reaction evidence="3">
        <text>L-seryl-[protein] + ATP = O-phospho-L-seryl-[protein] + ADP + H(+)</text>
        <dbReference type="Rhea" id="RHEA:17989"/>
        <dbReference type="Rhea" id="RHEA-COMP:9863"/>
        <dbReference type="Rhea" id="RHEA-COMP:11604"/>
        <dbReference type="ChEBI" id="CHEBI:15378"/>
        <dbReference type="ChEBI" id="CHEBI:29999"/>
        <dbReference type="ChEBI" id="CHEBI:30616"/>
        <dbReference type="ChEBI" id="CHEBI:83421"/>
        <dbReference type="ChEBI" id="CHEBI:456216"/>
    </reaction>
</comment>
<keyword evidence="7" id="KW-1185">Reference proteome</keyword>
<evidence type="ECO:0000256" key="3">
    <source>
        <dbReference type="ARBA" id="ARBA00047558"/>
    </source>
</evidence>
<keyword evidence="6" id="KW-0723">Serine/threonine-protein kinase</keyword>
<evidence type="ECO:0000313" key="7">
    <source>
        <dbReference type="Proteomes" id="UP000237105"/>
    </source>
</evidence>
<dbReference type="GO" id="GO:0005886">
    <property type="term" value="C:plasma membrane"/>
    <property type="evidence" value="ECO:0007669"/>
    <property type="project" value="TreeGrafter"/>
</dbReference>
<dbReference type="InterPro" id="IPR000719">
    <property type="entry name" value="Prot_kinase_dom"/>
</dbReference>
<dbReference type="PANTHER" id="PTHR27005">
    <property type="entry name" value="WALL-ASSOCIATED RECEPTOR KINASE-LIKE 21"/>
    <property type="match status" value="1"/>
</dbReference>
<name>A0A2P5DWY7_PARAD</name>
<evidence type="ECO:0000256" key="4">
    <source>
        <dbReference type="ARBA" id="ARBA00047951"/>
    </source>
</evidence>
<organism evidence="6 7">
    <name type="scientific">Parasponia andersonii</name>
    <name type="common">Sponia andersonii</name>
    <dbReference type="NCBI Taxonomy" id="3476"/>
    <lineage>
        <taxon>Eukaryota</taxon>
        <taxon>Viridiplantae</taxon>
        <taxon>Streptophyta</taxon>
        <taxon>Embryophyta</taxon>
        <taxon>Tracheophyta</taxon>
        <taxon>Spermatophyta</taxon>
        <taxon>Magnoliopsida</taxon>
        <taxon>eudicotyledons</taxon>
        <taxon>Gunneridae</taxon>
        <taxon>Pentapetalae</taxon>
        <taxon>rosids</taxon>
        <taxon>fabids</taxon>
        <taxon>Rosales</taxon>
        <taxon>Cannabaceae</taxon>
        <taxon>Parasponia</taxon>
    </lineage>
</organism>
<dbReference type="InterPro" id="IPR001245">
    <property type="entry name" value="Ser-Thr/Tyr_kinase_cat_dom"/>
</dbReference>
<dbReference type="PROSITE" id="PS50011">
    <property type="entry name" value="PROTEIN_KINASE_DOM"/>
    <property type="match status" value="1"/>
</dbReference>
<keyword evidence="6" id="KW-0418">Kinase</keyword>
<evidence type="ECO:0000256" key="2">
    <source>
        <dbReference type="ARBA" id="ARBA00022840"/>
    </source>
</evidence>
<dbReference type="GO" id="GO:0004674">
    <property type="term" value="F:protein serine/threonine kinase activity"/>
    <property type="evidence" value="ECO:0007669"/>
    <property type="project" value="UniProtKB-KW"/>
</dbReference>
<comment type="caution">
    <text evidence="6">The sequence shown here is derived from an EMBL/GenBank/DDBJ whole genome shotgun (WGS) entry which is preliminary data.</text>
</comment>